<keyword evidence="6" id="KW-0010">Activator</keyword>
<comment type="function">
    <text evidence="6">Component of the Mediator complex, a coactivator involved in the regulated transcription of nearly all RNA polymerase II-dependent genes. Mediator functions as a bridge to convey information from gene-specific regulatory proteins to the basal RNA polymerase II transcription machinery. Mediator is recruited to promoters by direct interactions with regulatory proteins and serves as a scaffold for the assembly of a functional preinitiation complex with RNA polymerase II and the general transcription factors.</text>
</comment>
<dbReference type="HOGENOM" id="CLU_084570_0_0_1"/>
<dbReference type="Gene3D" id="2.40.320.10">
    <property type="entry name" value="Hypothetical Protein Pfu-838710-001"/>
    <property type="match status" value="1"/>
</dbReference>
<dbReference type="EnsemblMetazoa" id="tetur07g01380.1">
    <property type="protein sequence ID" value="tetur07g01380.1"/>
    <property type="gene ID" value="tetur07g01380"/>
</dbReference>
<accession>T1K8H8</accession>
<dbReference type="GO" id="GO:0016592">
    <property type="term" value="C:mediator complex"/>
    <property type="evidence" value="ECO:0007669"/>
    <property type="project" value="InterPro"/>
</dbReference>
<gene>
    <name evidence="7" type="primary">107361798</name>
    <name evidence="6" type="synonym">MED18</name>
</gene>
<keyword evidence="5 6" id="KW-0539">Nucleus</keyword>
<sequence length="210" mass="23906">MTSNPKLIPQQEYILQGSINDSAVEMLLHRLQGLCDNADDPTETFLDREYIYSIKNPSGQAVMLRVRQDLERKDYPWHLRYLGQPEIGDKTRATLVRSCIDVACSNNVCKFLTEMGFKKDYEFYSKGYMFKKGRLKVIVAKIFHVPTSEVGQQQPVFADSNVQTVTQSYLVEVSIVAPSGSDPLADEIKQFADQLKPLVNLEKIDPRRLA</sequence>
<dbReference type="OrthoDB" id="10018982at2759"/>
<organism evidence="7 8">
    <name type="scientific">Tetranychus urticae</name>
    <name type="common">Two-spotted spider mite</name>
    <dbReference type="NCBI Taxonomy" id="32264"/>
    <lineage>
        <taxon>Eukaryota</taxon>
        <taxon>Metazoa</taxon>
        <taxon>Ecdysozoa</taxon>
        <taxon>Arthropoda</taxon>
        <taxon>Chelicerata</taxon>
        <taxon>Arachnida</taxon>
        <taxon>Acari</taxon>
        <taxon>Acariformes</taxon>
        <taxon>Trombidiformes</taxon>
        <taxon>Prostigmata</taxon>
        <taxon>Eleutherengona</taxon>
        <taxon>Raphignathae</taxon>
        <taxon>Tetranychoidea</taxon>
        <taxon>Tetranychidae</taxon>
        <taxon>Tetranychus</taxon>
    </lineage>
</organism>
<evidence type="ECO:0000256" key="2">
    <source>
        <dbReference type="ARBA" id="ARBA00009814"/>
    </source>
</evidence>
<dbReference type="GeneID" id="107361798"/>
<dbReference type="GO" id="GO:0006369">
    <property type="term" value="P:termination of RNA polymerase II transcription"/>
    <property type="evidence" value="ECO:0007669"/>
    <property type="project" value="TreeGrafter"/>
</dbReference>
<dbReference type="Pfam" id="PF09637">
    <property type="entry name" value="Med18"/>
    <property type="match status" value="1"/>
</dbReference>
<evidence type="ECO:0000256" key="3">
    <source>
        <dbReference type="ARBA" id="ARBA00023015"/>
    </source>
</evidence>
<dbReference type="eggNOG" id="KOG3264">
    <property type="taxonomic scope" value="Eukaryota"/>
</dbReference>
<dbReference type="GO" id="GO:0003712">
    <property type="term" value="F:transcription coregulator activity"/>
    <property type="evidence" value="ECO:0007669"/>
    <property type="project" value="InterPro"/>
</dbReference>
<evidence type="ECO:0000256" key="5">
    <source>
        <dbReference type="ARBA" id="ARBA00023242"/>
    </source>
</evidence>
<comment type="subunit">
    <text evidence="6">Component of the Mediator complex.</text>
</comment>
<evidence type="ECO:0000313" key="7">
    <source>
        <dbReference type="EnsemblMetazoa" id="tetur07g01380.1"/>
    </source>
</evidence>
<keyword evidence="4 6" id="KW-0804">Transcription</keyword>
<comment type="subcellular location">
    <subcellularLocation>
        <location evidence="1 6">Nucleus</location>
    </subcellularLocation>
</comment>
<dbReference type="InterPro" id="IPR019095">
    <property type="entry name" value="Mediator_Med18"/>
</dbReference>
<protein>
    <recommendedName>
        <fullName evidence="6">Mediator of RNA polymerase II transcription subunit 18</fullName>
    </recommendedName>
    <alternativeName>
        <fullName evidence="6">Mediator complex subunit 18</fullName>
    </alternativeName>
</protein>
<dbReference type="AlphaFoldDB" id="T1K8H8"/>
<evidence type="ECO:0000313" key="8">
    <source>
        <dbReference type="Proteomes" id="UP000015104"/>
    </source>
</evidence>
<dbReference type="KEGG" id="tut:107361798"/>
<dbReference type="GO" id="GO:0006357">
    <property type="term" value="P:regulation of transcription by RNA polymerase II"/>
    <property type="evidence" value="ECO:0007669"/>
    <property type="project" value="InterPro"/>
</dbReference>
<evidence type="ECO:0000256" key="6">
    <source>
        <dbReference type="RuleBase" id="RU364150"/>
    </source>
</evidence>
<reference evidence="7" key="2">
    <citation type="submission" date="2015-06" db="UniProtKB">
        <authorList>
            <consortium name="EnsemblMetazoa"/>
        </authorList>
    </citation>
    <scope>IDENTIFICATION</scope>
</reference>
<reference evidence="8" key="1">
    <citation type="submission" date="2011-08" db="EMBL/GenBank/DDBJ databases">
        <authorList>
            <person name="Rombauts S."/>
        </authorList>
    </citation>
    <scope>NUCLEOTIDE SEQUENCE</scope>
    <source>
        <strain evidence="8">London</strain>
    </source>
</reference>
<name>T1K8H8_TETUR</name>
<dbReference type="PANTHER" id="PTHR13321:SF2">
    <property type="entry name" value="MEDIATOR OF RNA POLYMERASE II TRANSCRIPTION SUBUNIT 18"/>
    <property type="match status" value="1"/>
</dbReference>
<keyword evidence="8" id="KW-1185">Reference proteome</keyword>
<proteinExistence type="inferred from homology"/>
<comment type="similarity">
    <text evidence="2 6">Belongs to the Mediator complex subunit 18 family.</text>
</comment>
<evidence type="ECO:0000256" key="1">
    <source>
        <dbReference type="ARBA" id="ARBA00004123"/>
    </source>
</evidence>
<dbReference type="STRING" id="32264.T1K8H8"/>
<evidence type="ECO:0000256" key="4">
    <source>
        <dbReference type="ARBA" id="ARBA00023163"/>
    </source>
</evidence>
<dbReference type="Proteomes" id="UP000015104">
    <property type="component" value="Unassembled WGS sequence"/>
</dbReference>
<dbReference type="CTD" id="54797"/>
<dbReference type="PANTHER" id="PTHR13321">
    <property type="entry name" value="MEDIATOR OF RNA POLYMERASE II TRANSCRIPTION, SUBUNIT 18"/>
    <property type="match status" value="1"/>
</dbReference>
<dbReference type="OMA" id="FEYSVKG"/>
<dbReference type="GO" id="GO:0070847">
    <property type="term" value="C:core mediator complex"/>
    <property type="evidence" value="ECO:0007669"/>
    <property type="project" value="TreeGrafter"/>
</dbReference>
<dbReference type="EMBL" id="CAEY01001875">
    <property type="status" value="NOT_ANNOTATED_CDS"/>
    <property type="molecule type" value="Genomic_DNA"/>
</dbReference>
<keyword evidence="3 6" id="KW-0805">Transcription regulation</keyword>